<reference evidence="4 5" key="1">
    <citation type="journal article" date="2024" name="BMC Genomics">
        <title>Genome assembly of redclaw crayfish (Cherax quadricarinatus) provides insights into its immune adaptation and hypoxia tolerance.</title>
        <authorList>
            <person name="Liu Z."/>
            <person name="Zheng J."/>
            <person name="Li H."/>
            <person name="Fang K."/>
            <person name="Wang S."/>
            <person name="He J."/>
            <person name="Zhou D."/>
            <person name="Weng S."/>
            <person name="Chi M."/>
            <person name="Gu Z."/>
            <person name="He J."/>
            <person name="Li F."/>
            <person name="Wang M."/>
        </authorList>
    </citation>
    <scope>NUCLEOTIDE SEQUENCE [LARGE SCALE GENOMIC DNA]</scope>
    <source>
        <strain evidence="4">ZL_2023a</strain>
    </source>
</reference>
<dbReference type="InterPro" id="IPR007110">
    <property type="entry name" value="Ig-like_dom"/>
</dbReference>
<evidence type="ECO:0000259" key="3">
    <source>
        <dbReference type="PROSITE" id="PS50835"/>
    </source>
</evidence>
<dbReference type="InterPro" id="IPR037448">
    <property type="entry name" value="Zig-8"/>
</dbReference>
<feature type="domain" description="Ig-like" evidence="3">
    <location>
        <begin position="168"/>
        <end position="258"/>
    </location>
</feature>
<feature type="transmembrane region" description="Helical" evidence="1">
    <location>
        <begin position="280"/>
        <end position="301"/>
    </location>
</feature>
<keyword evidence="1" id="KW-0472">Membrane</keyword>
<dbReference type="PROSITE" id="PS50835">
    <property type="entry name" value="IG_LIKE"/>
    <property type="match status" value="2"/>
</dbReference>
<dbReference type="SUPFAM" id="SSF48726">
    <property type="entry name" value="Immunoglobulin"/>
    <property type="match status" value="2"/>
</dbReference>
<proteinExistence type="predicted"/>
<protein>
    <recommendedName>
        <fullName evidence="3">Ig-like domain-containing protein</fullName>
    </recommendedName>
</protein>
<dbReference type="PANTHER" id="PTHR23279">
    <property type="entry name" value="DEFECTIVE PROBOSCIS EXTENSION RESPONSE DPR -RELATED"/>
    <property type="match status" value="1"/>
</dbReference>
<evidence type="ECO:0000313" key="4">
    <source>
        <dbReference type="EMBL" id="KAK8744657.1"/>
    </source>
</evidence>
<dbReference type="InterPro" id="IPR036179">
    <property type="entry name" value="Ig-like_dom_sf"/>
</dbReference>
<dbReference type="AlphaFoldDB" id="A0AAW0XYW9"/>
<dbReference type="GO" id="GO:0050808">
    <property type="term" value="P:synapse organization"/>
    <property type="evidence" value="ECO:0007669"/>
    <property type="project" value="TreeGrafter"/>
</dbReference>
<gene>
    <name evidence="4" type="ORF">OTU49_000553</name>
</gene>
<sequence length="329" mass="36714">MMSGTLKRIPRILLVMAFICCTRSFADYEYPWVTAQGSRGSDNLQATKYNFTAVLADLTKPKKVMAGPRLVSRQYSRLVVSTGSSVNLNCTVEEAGNVSVTWTRGNVVLAVNKFRYTSDERFSPLHETGFSDHSLHFTHVQPEDSGFFQCHVGTVPEQVAEVKLIVVDAYSVIFGSSDVSVAAGGTLYLLCMVLQVSDIPDYILWYHNSQVIDYSRSSISVKIEEETRSSELQVRNINYTDAGNYTCVPSNATPAFVSIAVFKDINKKFGPPQKCDDCVLFIQLGATFAFFTLSFVVAFCVHSRNHKPRRWIEHHLSDLYLPSGVDKSL</sequence>
<evidence type="ECO:0000313" key="5">
    <source>
        <dbReference type="Proteomes" id="UP001445076"/>
    </source>
</evidence>
<dbReference type="EMBL" id="JARKIK010000021">
    <property type="protein sequence ID" value="KAK8744661.1"/>
    <property type="molecule type" value="Genomic_DNA"/>
</dbReference>
<evidence type="ECO:0000256" key="2">
    <source>
        <dbReference type="SAM" id="SignalP"/>
    </source>
</evidence>
<feature type="domain" description="Ig-like" evidence="3">
    <location>
        <begin position="68"/>
        <end position="160"/>
    </location>
</feature>
<keyword evidence="2" id="KW-0732">Signal</keyword>
<dbReference type="SMART" id="SM00408">
    <property type="entry name" value="IGc2"/>
    <property type="match status" value="2"/>
</dbReference>
<keyword evidence="5" id="KW-1185">Reference proteome</keyword>
<dbReference type="InterPro" id="IPR003599">
    <property type="entry name" value="Ig_sub"/>
</dbReference>
<dbReference type="InterPro" id="IPR013106">
    <property type="entry name" value="Ig_V-set"/>
</dbReference>
<dbReference type="SMART" id="SM00409">
    <property type="entry name" value="IG"/>
    <property type="match status" value="2"/>
</dbReference>
<organism evidence="4 5">
    <name type="scientific">Cherax quadricarinatus</name>
    <name type="common">Australian red claw crayfish</name>
    <dbReference type="NCBI Taxonomy" id="27406"/>
    <lineage>
        <taxon>Eukaryota</taxon>
        <taxon>Metazoa</taxon>
        <taxon>Ecdysozoa</taxon>
        <taxon>Arthropoda</taxon>
        <taxon>Crustacea</taxon>
        <taxon>Multicrustacea</taxon>
        <taxon>Malacostraca</taxon>
        <taxon>Eumalacostraca</taxon>
        <taxon>Eucarida</taxon>
        <taxon>Decapoda</taxon>
        <taxon>Pleocyemata</taxon>
        <taxon>Astacidea</taxon>
        <taxon>Parastacoidea</taxon>
        <taxon>Parastacidae</taxon>
        <taxon>Cherax</taxon>
    </lineage>
</organism>
<dbReference type="GO" id="GO:0032589">
    <property type="term" value="C:neuron projection membrane"/>
    <property type="evidence" value="ECO:0007669"/>
    <property type="project" value="TreeGrafter"/>
</dbReference>
<dbReference type="EMBL" id="JARKIK010000021">
    <property type="protein sequence ID" value="KAK8744657.1"/>
    <property type="molecule type" value="Genomic_DNA"/>
</dbReference>
<comment type="caution">
    <text evidence="4">The sequence shown here is derived from an EMBL/GenBank/DDBJ whole genome shotgun (WGS) entry which is preliminary data.</text>
</comment>
<accession>A0AAW0XYW9</accession>
<dbReference type="Pfam" id="PF07686">
    <property type="entry name" value="V-set"/>
    <property type="match status" value="1"/>
</dbReference>
<keyword evidence="1" id="KW-1133">Transmembrane helix</keyword>
<keyword evidence="1" id="KW-0812">Transmembrane</keyword>
<reference evidence="4" key="2">
    <citation type="submission" date="2024-01" db="EMBL/GenBank/DDBJ databases">
        <authorList>
            <person name="He J."/>
            <person name="Wang M."/>
            <person name="Zheng J."/>
            <person name="Liu Z."/>
        </authorList>
    </citation>
    <scope>NUCLEOTIDE SEQUENCE</scope>
    <source>
        <strain evidence="4">ZL_2023a</strain>
        <tissue evidence="4">Muscle</tissue>
    </source>
</reference>
<dbReference type="InterPro" id="IPR013783">
    <property type="entry name" value="Ig-like_fold"/>
</dbReference>
<dbReference type="Proteomes" id="UP001445076">
    <property type="component" value="Unassembled WGS sequence"/>
</dbReference>
<dbReference type="Pfam" id="PF13927">
    <property type="entry name" value="Ig_3"/>
    <property type="match status" value="1"/>
</dbReference>
<dbReference type="PANTHER" id="PTHR23279:SF36">
    <property type="entry name" value="DEFECTIVE PROBOSCIS EXTENSION RESPONSE 9, ISOFORM A"/>
    <property type="match status" value="1"/>
</dbReference>
<feature type="chain" id="PRO_5044717492" description="Ig-like domain-containing protein" evidence="2">
    <location>
        <begin position="27"/>
        <end position="329"/>
    </location>
</feature>
<dbReference type="Gene3D" id="2.60.40.10">
    <property type="entry name" value="Immunoglobulins"/>
    <property type="match status" value="2"/>
</dbReference>
<dbReference type="InterPro" id="IPR003598">
    <property type="entry name" value="Ig_sub2"/>
</dbReference>
<feature type="signal peptide" evidence="2">
    <location>
        <begin position="1"/>
        <end position="26"/>
    </location>
</feature>
<name>A0AAW0XYW9_CHEQU</name>
<dbReference type="CDD" id="cd00096">
    <property type="entry name" value="Ig"/>
    <property type="match status" value="1"/>
</dbReference>
<evidence type="ECO:0000256" key="1">
    <source>
        <dbReference type="SAM" id="Phobius"/>
    </source>
</evidence>